<organism evidence="1">
    <name type="scientific">hydrothermal vent metagenome</name>
    <dbReference type="NCBI Taxonomy" id="652676"/>
    <lineage>
        <taxon>unclassified sequences</taxon>
        <taxon>metagenomes</taxon>
        <taxon>ecological metagenomes</taxon>
    </lineage>
</organism>
<name>A0A160TTK0_9ZZZZ</name>
<protein>
    <submittedName>
        <fullName evidence="1">Uncharacterized protein</fullName>
    </submittedName>
</protein>
<reference evidence="1" key="1">
    <citation type="submission" date="2015-10" db="EMBL/GenBank/DDBJ databases">
        <authorList>
            <person name="Gilbert D.G."/>
        </authorList>
    </citation>
    <scope>NUCLEOTIDE SEQUENCE</scope>
</reference>
<evidence type="ECO:0000313" key="1">
    <source>
        <dbReference type="EMBL" id="CUS54560.1"/>
    </source>
</evidence>
<gene>
    <name evidence="1" type="ORF">MGWOODY_XGa849</name>
</gene>
<dbReference type="AlphaFoldDB" id="A0A160TTK0"/>
<sequence length="56" mass="6190">MLIDVLVERSSTRRRVLTELLSQGNLVAVDGTDSWAPWVLVDSLVVGMCRCDATQN</sequence>
<accession>A0A160TTK0</accession>
<proteinExistence type="predicted"/>
<dbReference type="EMBL" id="CZRL01000104">
    <property type="protein sequence ID" value="CUS54560.1"/>
    <property type="molecule type" value="Genomic_DNA"/>
</dbReference>